<dbReference type="AlphaFoldDB" id="A0A1Q5SVJ0"/>
<sequence length="38" mass="4440">MAKTYERNGFMRCRFDHSSEKRLPLQAREGRSPAISGR</sequence>
<comment type="caution">
    <text evidence="1">The sequence shown here is derived from an EMBL/GenBank/DDBJ whole genome shotgun (WGS) entry which is preliminary data.</text>
</comment>
<accession>A0A1Q5SVJ0</accession>
<name>A0A1Q5SVJ0_9BACL</name>
<evidence type="ECO:0000313" key="1">
    <source>
        <dbReference type="EMBL" id="OKO91916.1"/>
    </source>
</evidence>
<evidence type="ECO:0000313" key="2">
    <source>
        <dbReference type="Proteomes" id="UP000186030"/>
    </source>
</evidence>
<organism evidence="1 2">
    <name type="scientific">Geobacillus proteiniphilus</name>
    <dbReference type="NCBI Taxonomy" id="860353"/>
    <lineage>
        <taxon>Bacteria</taxon>
        <taxon>Bacillati</taxon>
        <taxon>Bacillota</taxon>
        <taxon>Bacilli</taxon>
        <taxon>Bacillales</taxon>
        <taxon>Anoxybacillaceae</taxon>
        <taxon>Geobacillus</taxon>
    </lineage>
</organism>
<gene>
    <name evidence="1" type="ORF">BRO54_2526</name>
</gene>
<proteinExistence type="predicted"/>
<reference evidence="1 2" key="1">
    <citation type="submission" date="2016-11" db="EMBL/GenBank/DDBJ databases">
        <authorList>
            <person name="Kadnikov V."/>
            <person name="Nazina T."/>
        </authorList>
    </citation>
    <scope>NUCLEOTIDE SEQUENCE [LARGE SCALE GENOMIC DNA]</scope>
    <source>
        <strain evidence="1 2">1017</strain>
    </source>
</reference>
<reference evidence="2" key="2">
    <citation type="submission" date="2017-01" db="EMBL/GenBank/DDBJ databases">
        <title>Genome sequencing and annotation of Geobacillus sp. 1017, a Hydrocarbon-Oxidizing Thermophilic Bacterium Isolated from a Heavy Oil Reservoir (China).</title>
        <authorList>
            <person name="Kadnikov V.V."/>
            <person name="Mardanov A.V."/>
            <person name="Poltaraus A.B."/>
            <person name="Sokolova D.S."/>
            <person name="Semenova E.M."/>
            <person name="Ravin N.V."/>
            <person name="Tourova T.P."/>
            <person name="Nazina T.N."/>
        </authorList>
    </citation>
    <scope>NUCLEOTIDE SEQUENCE [LARGE SCALE GENOMIC DNA]</scope>
    <source>
        <strain evidence="2">1017</strain>
    </source>
</reference>
<dbReference type="Proteomes" id="UP000186030">
    <property type="component" value="Unassembled WGS sequence"/>
</dbReference>
<dbReference type="EMBL" id="MQMG01000034">
    <property type="protein sequence ID" value="OKO91916.1"/>
    <property type="molecule type" value="Genomic_DNA"/>
</dbReference>
<protein>
    <submittedName>
        <fullName evidence="1">Uncharacterized protein</fullName>
    </submittedName>
</protein>